<gene>
    <name evidence="3" type="ORF">COT77_02010</name>
</gene>
<keyword evidence="1" id="KW-1133">Transmembrane helix</keyword>
<organism evidence="3 4">
    <name type="scientific">Candidatus Berkelbacteria bacterium CG10_big_fil_rev_8_21_14_0_10_41_12</name>
    <dbReference type="NCBI Taxonomy" id="1974513"/>
    <lineage>
        <taxon>Bacteria</taxon>
        <taxon>Candidatus Berkelbacteria</taxon>
    </lineage>
</organism>
<evidence type="ECO:0000313" key="3">
    <source>
        <dbReference type="EMBL" id="PIT97319.1"/>
    </source>
</evidence>
<comment type="caution">
    <text evidence="3">The sequence shown here is derived from an EMBL/GenBank/DDBJ whole genome shotgun (WGS) entry which is preliminary data.</text>
</comment>
<dbReference type="InterPro" id="IPR056087">
    <property type="entry name" value="DUF7670"/>
</dbReference>
<feature type="transmembrane region" description="Helical" evidence="1">
    <location>
        <begin position="45"/>
        <end position="62"/>
    </location>
</feature>
<name>A0A2M6WX44_9BACT</name>
<feature type="transmembrane region" description="Helical" evidence="1">
    <location>
        <begin position="92"/>
        <end position="116"/>
    </location>
</feature>
<proteinExistence type="predicted"/>
<keyword evidence="1" id="KW-0812">Transmembrane</keyword>
<protein>
    <recommendedName>
        <fullName evidence="2">DUF7670 domain-containing protein</fullName>
    </recommendedName>
</protein>
<keyword evidence="1" id="KW-0472">Membrane</keyword>
<sequence length="120" mass="13383">MEKPLRILRVIARIWGGLIIVFLTVMFLGNLFMPGEGAGPTTKEFIGFLFIPIGLIAGLALAFKYELIGGTITVVSFIIFCLYQRLFDVSDFAFYLSPIFLAMVFPGALYVIYGLFARID</sequence>
<feature type="domain" description="DUF7670" evidence="2">
    <location>
        <begin position="1"/>
        <end position="115"/>
    </location>
</feature>
<feature type="transmembrane region" description="Helical" evidence="1">
    <location>
        <begin position="12"/>
        <end position="33"/>
    </location>
</feature>
<dbReference type="Proteomes" id="UP000228596">
    <property type="component" value="Unassembled WGS sequence"/>
</dbReference>
<dbReference type="AlphaFoldDB" id="A0A2M6WX44"/>
<dbReference type="Pfam" id="PF24709">
    <property type="entry name" value="DUF7670"/>
    <property type="match status" value="1"/>
</dbReference>
<dbReference type="EMBL" id="PEZV01000019">
    <property type="protein sequence ID" value="PIT97319.1"/>
    <property type="molecule type" value="Genomic_DNA"/>
</dbReference>
<reference evidence="4" key="1">
    <citation type="submission" date="2017-09" db="EMBL/GenBank/DDBJ databases">
        <title>Depth-based differentiation of microbial function through sediment-hosted aquifers and enrichment of novel symbionts in the deep terrestrial subsurface.</title>
        <authorList>
            <person name="Probst A.J."/>
            <person name="Ladd B."/>
            <person name="Jarett J.K."/>
            <person name="Geller-Mcgrath D.E."/>
            <person name="Sieber C.M.K."/>
            <person name="Emerson J.B."/>
            <person name="Anantharaman K."/>
            <person name="Thomas B.C."/>
            <person name="Malmstrom R."/>
            <person name="Stieglmeier M."/>
            <person name="Klingl A."/>
            <person name="Woyke T."/>
            <person name="Ryan C.M."/>
            <person name="Banfield J.F."/>
        </authorList>
    </citation>
    <scope>NUCLEOTIDE SEQUENCE [LARGE SCALE GENOMIC DNA]</scope>
</reference>
<evidence type="ECO:0000256" key="1">
    <source>
        <dbReference type="SAM" id="Phobius"/>
    </source>
</evidence>
<accession>A0A2M6WX44</accession>
<feature type="transmembrane region" description="Helical" evidence="1">
    <location>
        <begin position="67"/>
        <end position="86"/>
    </location>
</feature>
<evidence type="ECO:0000313" key="4">
    <source>
        <dbReference type="Proteomes" id="UP000228596"/>
    </source>
</evidence>
<evidence type="ECO:0000259" key="2">
    <source>
        <dbReference type="Pfam" id="PF24709"/>
    </source>
</evidence>